<dbReference type="InterPro" id="IPR023198">
    <property type="entry name" value="PGP-like_dom2"/>
</dbReference>
<reference evidence="1" key="2">
    <citation type="submission" date="2021-04" db="EMBL/GenBank/DDBJ databases">
        <authorList>
            <person name="Gilroy R."/>
        </authorList>
    </citation>
    <scope>NUCLEOTIDE SEQUENCE</scope>
    <source>
        <strain evidence="1">Gambia11-129</strain>
    </source>
</reference>
<evidence type="ECO:0000313" key="1">
    <source>
        <dbReference type="EMBL" id="HIV99199.1"/>
    </source>
</evidence>
<evidence type="ECO:0000313" key="2">
    <source>
        <dbReference type="Proteomes" id="UP000823936"/>
    </source>
</evidence>
<proteinExistence type="predicted"/>
<dbReference type="PANTHER" id="PTHR43611">
    <property type="entry name" value="ALPHA-D-GLUCOSE 1-PHOSPHATE PHOSPHATASE"/>
    <property type="match status" value="1"/>
</dbReference>
<dbReference type="SUPFAM" id="SSF56784">
    <property type="entry name" value="HAD-like"/>
    <property type="match status" value="1"/>
</dbReference>
<dbReference type="SFLD" id="SFLDG01129">
    <property type="entry name" value="C1.5:_HAD__Beta-PGM__Phosphata"/>
    <property type="match status" value="1"/>
</dbReference>
<sequence length="196" mass="22916">MSKVFLFDCGNVIVRNIDTVCMMASKLSLPFSAMHELYLECEARLFKGEVKEEDYYRIIEERFDVRVDENLFYTCFNPVLNDSVVSLASRLKNDSQIVAMATNSIDTHFEKIRALWPFLDDIFTYYPSHIIGKKKPDEDYYDYIRVSLGSEYSQMVLVDDLEENINSALSLGMKAFRYSFNDRELESFLSAFEKEE</sequence>
<dbReference type="Gene3D" id="1.10.150.240">
    <property type="entry name" value="Putative phosphatase, domain 2"/>
    <property type="match status" value="1"/>
</dbReference>
<dbReference type="InterPro" id="IPR023214">
    <property type="entry name" value="HAD_sf"/>
</dbReference>
<reference evidence="1" key="1">
    <citation type="journal article" date="2021" name="PeerJ">
        <title>Extensive microbial diversity within the chicken gut microbiome revealed by metagenomics and culture.</title>
        <authorList>
            <person name="Gilroy R."/>
            <person name="Ravi A."/>
            <person name="Getino M."/>
            <person name="Pursley I."/>
            <person name="Horton D.L."/>
            <person name="Alikhan N.F."/>
            <person name="Baker D."/>
            <person name="Gharbi K."/>
            <person name="Hall N."/>
            <person name="Watson M."/>
            <person name="Adriaenssens E.M."/>
            <person name="Foster-Nyarko E."/>
            <person name="Jarju S."/>
            <person name="Secka A."/>
            <person name="Antonio M."/>
            <person name="Oren A."/>
            <person name="Chaudhuri R.R."/>
            <person name="La Ragione R."/>
            <person name="Hildebrand F."/>
            <person name="Pallen M.J."/>
        </authorList>
    </citation>
    <scope>NUCLEOTIDE SEQUENCE</scope>
    <source>
        <strain evidence="1">Gambia11-129</strain>
    </source>
</reference>
<protein>
    <recommendedName>
        <fullName evidence="3">Haloacid dehalogenase</fullName>
    </recommendedName>
</protein>
<accession>A0A9D1PTB8</accession>
<dbReference type="AlphaFoldDB" id="A0A9D1PTB8"/>
<gene>
    <name evidence="1" type="ORF">IAB12_05440</name>
</gene>
<organism evidence="1 2">
    <name type="scientific">Candidatus Ornithospirochaeta avicola</name>
    <dbReference type="NCBI Taxonomy" id="2840896"/>
    <lineage>
        <taxon>Bacteria</taxon>
        <taxon>Pseudomonadati</taxon>
        <taxon>Spirochaetota</taxon>
        <taxon>Spirochaetia</taxon>
        <taxon>Spirochaetales</taxon>
        <taxon>Spirochaetaceae</taxon>
        <taxon>Spirochaetaceae incertae sedis</taxon>
        <taxon>Candidatus Ornithospirochaeta</taxon>
    </lineage>
</organism>
<evidence type="ECO:0008006" key="3">
    <source>
        <dbReference type="Google" id="ProtNLM"/>
    </source>
</evidence>
<dbReference type="Proteomes" id="UP000823936">
    <property type="component" value="Unassembled WGS sequence"/>
</dbReference>
<dbReference type="SFLD" id="SFLDS00003">
    <property type="entry name" value="Haloacid_Dehalogenase"/>
    <property type="match status" value="1"/>
</dbReference>
<comment type="caution">
    <text evidence="1">The sequence shown here is derived from an EMBL/GenBank/DDBJ whole genome shotgun (WGS) entry which is preliminary data.</text>
</comment>
<dbReference type="InterPro" id="IPR036412">
    <property type="entry name" value="HAD-like_sf"/>
</dbReference>
<dbReference type="Gene3D" id="3.40.50.1000">
    <property type="entry name" value="HAD superfamily/HAD-like"/>
    <property type="match status" value="1"/>
</dbReference>
<dbReference type="PANTHER" id="PTHR43611:SF3">
    <property type="entry name" value="FLAVIN MONONUCLEOTIDE HYDROLASE 1, CHLOROPLATIC"/>
    <property type="match status" value="1"/>
</dbReference>
<name>A0A9D1PTB8_9SPIO</name>
<dbReference type="EMBL" id="DXHU01000020">
    <property type="protein sequence ID" value="HIV99199.1"/>
    <property type="molecule type" value="Genomic_DNA"/>
</dbReference>